<evidence type="ECO:0000313" key="2">
    <source>
        <dbReference type="EMBL" id="TEY64388.1"/>
    </source>
</evidence>
<dbReference type="EMBL" id="PHWZ01000148">
    <property type="protein sequence ID" value="TEY64388.1"/>
    <property type="molecule type" value="Genomic_DNA"/>
</dbReference>
<evidence type="ECO:0000256" key="1">
    <source>
        <dbReference type="SAM" id="MobiDB-lite"/>
    </source>
</evidence>
<sequence length="78" mass="8376">MVILTTIGSRRSRQRRTQYARKTYDRPGANTAAPPCSVTDDMNLPAYSYAPANGETVIAQQSSGIAQPAPAHVSKDVV</sequence>
<dbReference type="OrthoDB" id="3558196at2759"/>
<accession>A0A4Y8D585</accession>
<evidence type="ECO:0000313" key="3">
    <source>
        <dbReference type="Proteomes" id="UP000297299"/>
    </source>
</evidence>
<name>A0A4Y8D585_9HELO</name>
<organism evidence="2 3">
    <name type="scientific">Botryotinia calthae</name>
    <dbReference type="NCBI Taxonomy" id="38488"/>
    <lineage>
        <taxon>Eukaryota</taxon>
        <taxon>Fungi</taxon>
        <taxon>Dikarya</taxon>
        <taxon>Ascomycota</taxon>
        <taxon>Pezizomycotina</taxon>
        <taxon>Leotiomycetes</taxon>
        <taxon>Helotiales</taxon>
        <taxon>Sclerotiniaceae</taxon>
        <taxon>Botryotinia</taxon>
    </lineage>
</organism>
<protein>
    <submittedName>
        <fullName evidence="2">Uncharacterized protein</fullName>
    </submittedName>
</protein>
<proteinExistence type="predicted"/>
<feature type="compositionally biased region" description="Basic residues" evidence="1">
    <location>
        <begin position="10"/>
        <end position="19"/>
    </location>
</feature>
<gene>
    <name evidence="2" type="ORF">BOTCAL_0148g00120</name>
</gene>
<dbReference type="Proteomes" id="UP000297299">
    <property type="component" value="Unassembled WGS sequence"/>
</dbReference>
<comment type="caution">
    <text evidence="2">The sequence shown here is derived from an EMBL/GenBank/DDBJ whole genome shotgun (WGS) entry which is preliminary data.</text>
</comment>
<dbReference type="AlphaFoldDB" id="A0A4Y8D585"/>
<reference evidence="2 3" key="1">
    <citation type="submission" date="2017-11" db="EMBL/GenBank/DDBJ databases">
        <title>Comparative genomics of Botrytis spp.</title>
        <authorList>
            <person name="Valero-Jimenez C.A."/>
            <person name="Tapia P."/>
            <person name="Veloso J."/>
            <person name="Silva-Moreno E."/>
            <person name="Staats M."/>
            <person name="Valdes J.H."/>
            <person name="Van Kan J.A.L."/>
        </authorList>
    </citation>
    <scope>NUCLEOTIDE SEQUENCE [LARGE SCALE GENOMIC DNA]</scope>
    <source>
        <strain evidence="2 3">MUCL2830</strain>
    </source>
</reference>
<keyword evidence="3" id="KW-1185">Reference proteome</keyword>
<feature type="region of interest" description="Disordered" evidence="1">
    <location>
        <begin position="1"/>
        <end position="37"/>
    </location>
</feature>